<organism evidence="5 6">
    <name type="scientific">Trifolium subterraneum</name>
    <name type="common">Subterranean clover</name>
    <dbReference type="NCBI Taxonomy" id="3900"/>
    <lineage>
        <taxon>Eukaryota</taxon>
        <taxon>Viridiplantae</taxon>
        <taxon>Streptophyta</taxon>
        <taxon>Embryophyta</taxon>
        <taxon>Tracheophyta</taxon>
        <taxon>Spermatophyta</taxon>
        <taxon>Magnoliopsida</taxon>
        <taxon>eudicotyledons</taxon>
        <taxon>Gunneridae</taxon>
        <taxon>Pentapetalae</taxon>
        <taxon>rosids</taxon>
        <taxon>fabids</taxon>
        <taxon>Fabales</taxon>
        <taxon>Fabaceae</taxon>
        <taxon>Papilionoideae</taxon>
        <taxon>50 kb inversion clade</taxon>
        <taxon>NPAAA clade</taxon>
        <taxon>Hologalegina</taxon>
        <taxon>IRL clade</taxon>
        <taxon>Trifolieae</taxon>
        <taxon>Trifolium</taxon>
    </lineage>
</organism>
<dbReference type="EMBL" id="DF973533">
    <property type="protein sequence ID" value="GAU33639.1"/>
    <property type="molecule type" value="Genomic_DNA"/>
</dbReference>
<keyword evidence="4" id="KW-0175">Coiled coil</keyword>
<reference evidence="6" key="1">
    <citation type="journal article" date="2017" name="Front. Plant Sci.">
        <title>Climate Clever Clovers: New Paradigm to Reduce the Environmental Footprint of Ruminants by Breeding Low Methanogenic Forages Utilizing Haplotype Variation.</title>
        <authorList>
            <person name="Kaur P."/>
            <person name="Appels R."/>
            <person name="Bayer P.E."/>
            <person name="Keeble-Gagnere G."/>
            <person name="Wang J."/>
            <person name="Hirakawa H."/>
            <person name="Shirasawa K."/>
            <person name="Vercoe P."/>
            <person name="Stefanova K."/>
            <person name="Durmic Z."/>
            <person name="Nichols P."/>
            <person name="Revell C."/>
            <person name="Isobe S.N."/>
            <person name="Edwards D."/>
            <person name="Erskine W."/>
        </authorList>
    </citation>
    <scope>NUCLEOTIDE SEQUENCE [LARGE SCALE GENOMIC DNA]</scope>
    <source>
        <strain evidence="6">cv. Daliak</strain>
    </source>
</reference>
<dbReference type="PANTHER" id="PTHR42647">
    <property type="entry name" value="SBP (S-RIBONUCLEASE BINDING PROTEIN) FAMILY PROTEIN"/>
    <property type="match status" value="1"/>
</dbReference>
<sequence>MSFPDSNSNVYATLKYNNNLQPVEFETFDQQKDEVDHFLRTQNEKLRIFVQQQRKQQAEALLKKIELDVFYMLRQKDEQIAQAVNRRLELEEFLTRLEIENQAWRRAAHETEAMVLSLQNDLEQMKERASYRYNNDAESCCDIKNHEEETGENRVCGTFVHAKRVSLLSKHVLCA</sequence>
<evidence type="ECO:0000256" key="2">
    <source>
        <dbReference type="ARBA" id="ARBA00022771"/>
    </source>
</evidence>
<evidence type="ECO:0000256" key="1">
    <source>
        <dbReference type="ARBA" id="ARBA00022723"/>
    </source>
</evidence>
<keyword evidence="1" id="KW-0479">Metal-binding</keyword>
<dbReference type="GO" id="GO:0008270">
    <property type="term" value="F:zinc ion binding"/>
    <property type="evidence" value="ECO:0007669"/>
    <property type="project" value="UniProtKB-KW"/>
</dbReference>
<evidence type="ECO:0000256" key="4">
    <source>
        <dbReference type="SAM" id="Coils"/>
    </source>
</evidence>
<proteinExistence type="predicted"/>
<dbReference type="PANTHER" id="PTHR42647:SF6">
    <property type="entry name" value="RING-TYPE DOMAIN-CONTAINING PROTEIN"/>
    <property type="match status" value="1"/>
</dbReference>
<keyword evidence="6" id="KW-1185">Reference proteome</keyword>
<dbReference type="OrthoDB" id="1711136at2759"/>
<evidence type="ECO:0000313" key="5">
    <source>
        <dbReference type="EMBL" id="GAU33639.1"/>
    </source>
</evidence>
<keyword evidence="3" id="KW-0862">Zinc</keyword>
<dbReference type="AlphaFoldDB" id="A0A2Z6NPV7"/>
<evidence type="ECO:0000313" key="6">
    <source>
        <dbReference type="Proteomes" id="UP000242715"/>
    </source>
</evidence>
<feature type="coiled-coil region" evidence="4">
    <location>
        <begin position="80"/>
        <end position="128"/>
    </location>
</feature>
<dbReference type="Proteomes" id="UP000242715">
    <property type="component" value="Unassembled WGS sequence"/>
</dbReference>
<evidence type="ECO:0000256" key="3">
    <source>
        <dbReference type="ARBA" id="ARBA00022833"/>
    </source>
</evidence>
<name>A0A2Z6NPV7_TRISU</name>
<gene>
    <name evidence="5" type="ORF">TSUD_310470</name>
</gene>
<accession>A0A2Z6NPV7</accession>
<dbReference type="GO" id="GO:0004842">
    <property type="term" value="F:ubiquitin-protein transferase activity"/>
    <property type="evidence" value="ECO:0007669"/>
    <property type="project" value="TreeGrafter"/>
</dbReference>
<keyword evidence="2" id="KW-0863">Zinc-finger</keyword>
<protein>
    <submittedName>
        <fullName evidence="5">Uncharacterized protein</fullName>
    </submittedName>
</protein>